<dbReference type="EMBL" id="JAVREU010000001">
    <property type="protein sequence ID" value="MDT0385964.1"/>
    <property type="molecule type" value="Genomic_DNA"/>
</dbReference>
<dbReference type="CDD" id="cd00093">
    <property type="entry name" value="HTH_XRE"/>
    <property type="match status" value="1"/>
</dbReference>
<feature type="region of interest" description="Disordered" evidence="1">
    <location>
        <begin position="328"/>
        <end position="360"/>
    </location>
</feature>
<dbReference type="InterPro" id="IPR001387">
    <property type="entry name" value="Cro/C1-type_HTH"/>
</dbReference>
<evidence type="ECO:0000259" key="2">
    <source>
        <dbReference type="PROSITE" id="PS50943"/>
    </source>
</evidence>
<keyword evidence="4" id="KW-1185">Reference proteome</keyword>
<dbReference type="PROSITE" id="PS50943">
    <property type="entry name" value="HTH_CROC1"/>
    <property type="match status" value="1"/>
</dbReference>
<dbReference type="Pfam" id="PF13560">
    <property type="entry name" value="HTH_31"/>
    <property type="match status" value="1"/>
</dbReference>
<evidence type="ECO:0000313" key="4">
    <source>
        <dbReference type="Proteomes" id="UP001183586"/>
    </source>
</evidence>
<dbReference type="Proteomes" id="UP001183586">
    <property type="component" value="Unassembled WGS sequence"/>
</dbReference>
<protein>
    <submittedName>
        <fullName evidence="3">Helix-turn-helix transcriptional regulator</fullName>
    </submittedName>
</protein>
<gene>
    <name evidence="3" type="ORF">RM641_00780</name>
</gene>
<proteinExistence type="predicted"/>
<evidence type="ECO:0000256" key="1">
    <source>
        <dbReference type="SAM" id="MobiDB-lite"/>
    </source>
</evidence>
<organism evidence="3 4">
    <name type="scientific">Streptomyces dubilierae</name>
    <dbReference type="NCBI Taxonomy" id="3075533"/>
    <lineage>
        <taxon>Bacteria</taxon>
        <taxon>Bacillati</taxon>
        <taxon>Actinomycetota</taxon>
        <taxon>Actinomycetes</taxon>
        <taxon>Kitasatosporales</taxon>
        <taxon>Streptomycetaceae</taxon>
        <taxon>Streptomyces</taxon>
    </lineage>
</organism>
<dbReference type="RefSeq" id="WP_311678124.1">
    <property type="nucleotide sequence ID" value="NZ_JAVREU010000001.1"/>
</dbReference>
<sequence length="360" mass="38673">MTRSLNVAGCSPHRPFADLAQHLIALRRAARLPQRVLAEAANISRGAVQRAESGTAAPTVTVLDAYLRVCRAGEADRARARLLRARGRTAQRDKLHELKAPAPDFITTKRDLALALAEVYERAGAPPLGDARLTPDRTPLPRTTAWRIVNRKALPANAEQLVTFLTACGISRPAAQRPYLDAYSHVIAQRGTRRLPPRAQRRQLIRRIHPTPLARGGTDTGARYDLAGLAAALPRVGEAIAADRARYDLTPLAAALPKLGEAIVTAYRSASREAHRNGTTAPDWNTAAPLIGHHLSRALADGAFAVGTDDSGVDFLTRTDDGSMVLFQAKSHRDPPQPPPALPTQVSAPPPRPVPAARAS</sequence>
<dbReference type="SUPFAM" id="SSF47413">
    <property type="entry name" value="lambda repressor-like DNA-binding domains"/>
    <property type="match status" value="1"/>
</dbReference>
<comment type="caution">
    <text evidence="3">The sequence shown here is derived from an EMBL/GenBank/DDBJ whole genome shotgun (WGS) entry which is preliminary data.</text>
</comment>
<feature type="domain" description="HTH cro/C1-type" evidence="2">
    <location>
        <begin position="23"/>
        <end position="78"/>
    </location>
</feature>
<accession>A0ABU2P4H2</accession>
<dbReference type="InterPro" id="IPR010982">
    <property type="entry name" value="Lambda_DNA-bd_dom_sf"/>
</dbReference>
<dbReference type="SMART" id="SM00530">
    <property type="entry name" value="HTH_XRE"/>
    <property type="match status" value="1"/>
</dbReference>
<evidence type="ECO:0000313" key="3">
    <source>
        <dbReference type="EMBL" id="MDT0385964.1"/>
    </source>
</evidence>
<feature type="compositionally biased region" description="Pro residues" evidence="1">
    <location>
        <begin position="336"/>
        <end position="354"/>
    </location>
</feature>
<reference evidence="4" key="1">
    <citation type="submission" date="2023-07" db="EMBL/GenBank/DDBJ databases">
        <title>30 novel species of actinomycetes from the DSMZ collection.</title>
        <authorList>
            <person name="Nouioui I."/>
        </authorList>
    </citation>
    <scope>NUCLEOTIDE SEQUENCE [LARGE SCALE GENOMIC DNA]</scope>
    <source>
        <strain evidence="4">DSM 41921</strain>
    </source>
</reference>
<name>A0ABU2P4H2_9ACTN</name>
<dbReference type="Gene3D" id="1.10.260.40">
    <property type="entry name" value="lambda repressor-like DNA-binding domains"/>
    <property type="match status" value="1"/>
</dbReference>